<dbReference type="Gene3D" id="2.170.270.10">
    <property type="entry name" value="SET domain"/>
    <property type="match status" value="1"/>
</dbReference>
<dbReference type="AlphaFoldDB" id="A0A0E0KQK8"/>
<dbReference type="Proteomes" id="UP000026962">
    <property type="component" value="Chromosome 4"/>
</dbReference>
<evidence type="ECO:0008006" key="5">
    <source>
        <dbReference type="Google" id="ProtNLM"/>
    </source>
</evidence>
<sequence length="1112" mass="120695">MAMGMRARKSVNISEDLTQAIAPYVTALHDASLHSHCSSCFRGIPAQSPRDMSCTTCGSVQYCCSDCLISDCEVHSSSGECCFFVKHLREGSPSTLTEETSDIRAALRLLFSLEMRGLVSSDSISSSNRICGLSASGIREVLEEGGEIAERMLEGSLLMLSARKLSMKNSVDLSNGLTIEKVALWAVMTNSVEVQISEEQSLGIAVYGPSFSWFNHSCCPNASYRFLLAPQNEGCTSNKPESCVIPVTKELRQMRLYHLYLQLNVNMVRKLLFAAQSRSTREMNFGESNQDCKGPCYGIGLVKVQGLRCDARNLNSLDNAVTDPAIEDLDNLLQQAISEYSFLDDSKACCDVIESILSENLMSYLQQEELSPRKYILQPLHHISVSSFMILASAYRCSAFKSSTDNLHGKNCDVIFRMTKAAAAYSIVLAGATHNLFLSECSFVTLLSHFLLSTGQSTLEFVECIKGETRKNISEVFSFASCSTNLAKHDSVHYNQFRSTCEMFGKHLLSLSLQCWPFLAQGLPCLEKIKNPIDFSWLGPAIFQAFQVSEEDSANLSCKHGPATLIEEQKECILTLAVCCITYSKYLAGICYGPQHYLADRAKDLLEYWVVKIFGLNNSAKVNSRIKMIMITAATEGLVPTTRKVATTRPTPETTAAPVTAMVVPTPAASTSPATTTTTSGYKNTNTDEYGSTASYNKSNTDDLTGSYNKIRHLALMTTVAAAATTNPAPTATAAAAAATTSPVVANTVVGTKESGTGDDYGRGGECKKSSSDDYEGGYKKSSSNDDGYGGRGYDNTDNYESGYNKSGTGEYGSGSGYSKSGTGDYGSGGGGYNKSSTDNYMSGYNKSGRRLWQRWWLQQFLSDRRVMADEYGRSGYGRSGAGAGDDYESGGYNRSGGADEYGRRGGGGGYNKPGGTDDYDSGYNKSGGGDDYGGRAGGGYNKSGTDDYDSGYNNRSGVNEEYGRNKSGADDYDRRGGGYDDKPTGDDEYSGRGAEADEEYRSSFRDDPEKYRKEEKEHKNKERLGEVGALAAGAFAMYERHQAKKDPENAQRHRIEEGVAAVAALGSGGFAFHEHHDKKEAKQAAKDAEEEEEESGSGRGGEGKKKHHFFG</sequence>
<dbReference type="eggNOG" id="ENOG502QTE7">
    <property type="taxonomic scope" value="Eukaryota"/>
</dbReference>
<dbReference type="Gene3D" id="6.10.140.2220">
    <property type="match status" value="1"/>
</dbReference>
<comment type="similarity">
    <text evidence="1">Belongs to the abscisic acid and water stress-induced protein family.</text>
</comment>
<dbReference type="Pfam" id="PF02496">
    <property type="entry name" value="ABA_WDS"/>
    <property type="match status" value="1"/>
</dbReference>
<proteinExistence type="inferred from homology"/>
<feature type="region of interest" description="Disordered" evidence="2">
    <location>
        <begin position="750"/>
        <end position="805"/>
    </location>
</feature>
<protein>
    <recommendedName>
        <fullName evidence="5">SET domain-containing protein</fullName>
    </recommendedName>
</protein>
<dbReference type="STRING" id="4537.A0A0E0KQK8"/>
<dbReference type="InterPro" id="IPR046341">
    <property type="entry name" value="SET_dom_sf"/>
</dbReference>
<feature type="compositionally biased region" description="Low complexity" evidence="2">
    <location>
        <begin position="667"/>
        <end position="679"/>
    </location>
</feature>
<feature type="compositionally biased region" description="Basic and acidic residues" evidence="2">
    <location>
        <begin position="1074"/>
        <end position="1088"/>
    </location>
</feature>
<feature type="compositionally biased region" description="Basic and acidic residues" evidence="2">
    <location>
        <begin position="1000"/>
        <end position="1026"/>
    </location>
</feature>
<accession>A0A0E0KQK8</accession>
<feature type="region of interest" description="Disordered" evidence="2">
    <location>
        <begin position="872"/>
        <end position="1027"/>
    </location>
</feature>
<feature type="compositionally biased region" description="Basic and acidic residues" evidence="2">
    <location>
        <begin position="760"/>
        <end position="772"/>
    </location>
</feature>
<organism evidence="3">
    <name type="scientific">Oryza punctata</name>
    <name type="common">Red rice</name>
    <dbReference type="NCBI Taxonomy" id="4537"/>
    <lineage>
        <taxon>Eukaryota</taxon>
        <taxon>Viridiplantae</taxon>
        <taxon>Streptophyta</taxon>
        <taxon>Embryophyta</taxon>
        <taxon>Tracheophyta</taxon>
        <taxon>Spermatophyta</taxon>
        <taxon>Magnoliopsida</taxon>
        <taxon>Liliopsida</taxon>
        <taxon>Poales</taxon>
        <taxon>Poaceae</taxon>
        <taxon>BOP clade</taxon>
        <taxon>Oryzoideae</taxon>
        <taxon>Oryzeae</taxon>
        <taxon>Oryzinae</taxon>
        <taxon>Oryza</taxon>
    </lineage>
</organism>
<feature type="compositionally biased region" description="Basic and acidic residues" evidence="2">
    <location>
        <begin position="962"/>
        <end position="986"/>
    </location>
</feature>
<reference evidence="3" key="1">
    <citation type="submission" date="2015-04" db="UniProtKB">
        <authorList>
            <consortium name="EnsemblPlants"/>
        </authorList>
    </citation>
    <scope>IDENTIFICATION</scope>
</reference>
<dbReference type="SUPFAM" id="SSF82199">
    <property type="entry name" value="SET domain"/>
    <property type="match status" value="1"/>
</dbReference>
<dbReference type="PANTHER" id="PTHR47780">
    <property type="entry name" value="PROTEIN SET DOMAIN GROUP 41"/>
    <property type="match status" value="1"/>
</dbReference>
<dbReference type="Gene3D" id="1.10.220.160">
    <property type="match status" value="1"/>
</dbReference>
<name>A0A0E0KQK8_ORYPU</name>
<feature type="compositionally biased region" description="Gly residues" evidence="2">
    <location>
        <begin position="875"/>
        <end position="884"/>
    </location>
</feature>
<feature type="region of interest" description="Disordered" evidence="2">
    <location>
        <begin position="667"/>
        <end position="686"/>
    </location>
</feature>
<reference evidence="3" key="2">
    <citation type="submission" date="2018-05" db="EMBL/GenBank/DDBJ databases">
        <title>OpunRS2 (Oryza punctata Reference Sequence Version 2).</title>
        <authorList>
            <person name="Zhang J."/>
            <person name="Kudrna D."/>
            <person name="Lee S."/>
            <person name="Talag J."/>
            <person name="Welchert J."/>
            <person name="Wing R.A."/>
        </authorList>
    </citation>
    <scope>NUCLEOTIDE SEQUENCE [LARGE SCALE GENOMIC DNA]</scope>
</reference>
<evidence type="ECO:0000313" key="3">
    <source>
        <dbReference type="EnsemblPlants" id="OPUNC04G10610.1"/>
    </source>
</evidence>
<dbReference type="PANTHER" id="PTHR47780:SF1">
    <property type="entry name" value="PROTEIN SET DOMAIN GROUP 41"/>
    <property type="match status" value="1"/>
</dbReference>
<dbReference type="InterPro" id="IPR003496">
    <property type="entry name" value="ABA_WDS"/>
</dbReference>
<evidence type="ECO:0000313" key="4">
    <source>
        <dbReference type="Proteomes" id="UP000026962"/>
    </source>
</evidence>
<feature type="region of interest" description="Disordered" evidence="2">
    <location>
        <begin position="1074"/>
        <end position="1112"/>
    </location>
</feature>
<keyword evidence="4" id="KW-1185">Reference proteome</keyword>
<dbReference type="EnsemblPlants" id="OPUNC04G10610.1">
    <property type="protein sequence ID" value="OPUNC04G10610.1"/>
    <property type="gene ID" value="OPUNC04G10610"/>
</dbReference>
<evidence type="ECO:0000256" key="1">
    <source>
        <dbReference type="ARBA" id="ARBA00007160"/>
    </source>
</evidence>
<evidence type="ECO:0000256" key="2">
    <source>
        <dbReference type="SAM" id="MobiDB-lite"/>
    </source>
</evidence>
<dbReference type="Gramene" id="OPUNC04G10610.1">
    <property type="protein sequence ID" value="OPUNC04G10610.1"/>
    <property type="gene ID" value="OPUNC04G10610"/>
</dbReference>
<feature type="compositionally biased region" description="Gly residues" evidence="2">
    <location>
        <begin position="926"/>
        <end position="942"/>
    </location>
</feature>